<keyword evidence="1" id="KW-0479">Metal-binding</keyword>
<dbReference type="PROSITE" id="PS50135">
    <property type="entry name" value="ZF_ZZ_2"/>
    <property type="match status" value="4"/>
</dbReference>
<dbReference type="InterPro" id="IPR001841">
    <property type="entry name" value="Znf_RING"/>
</dbReference>
<dbReference type="SMART" id="SM00336">
    <property type="entry name" value="BBOX"/>
    <property type="match status" value="4"/>
</dbReference>
<organism evidence="8">
    <name type="scientific">Darwinula stevensoni</name>
    <dbReference type="NCBI Taxonomy" id="69355"/>
    <lineage>
        <taxon>Eukaryota</taxon>
        <taxon>Metazoa</taxon>
        <taxon>Ecdysozoa</taxon>
        <taxon>Arthropoda</taxon>
        <taxon>Crustacea</taxon>
        <taxon>Oligostraca</taxon>
        <taxon>Ostracoda</taxon>
        <taxon>Podocopa</taxon>
        <taxon>Podocopida</taxon>
        <taxon>Darwinulocopina</taxon>
        <taxon>Darwinuloidea</taxon>
        <taxon>Darwinulidae</taxon>
        <taxon>Darwinula</taxon>
    </lineage>
</organism>
<evidence type="ECO:0000259" key="6">
    <source>
        <dbReference type="PROSITE" id="PS50089"/>
    </source>
</evidence>
<dbReference type="GO" id="GO:0005080">
    <property type="term" value="F:protein kinase C binding"/>
    <property type="evidence" value="ECO:0007669"/>
    <property type="project" value="TreeGrafter"/>
</dbReference>
<dbReference type="InterPro" id="IPR000315">
    <property type="entry name" value="Znf_B-box"/>
</dbReference>
<dbReference type="Pfam" id="PF13920">
    <property type="entry name" value="zf-C3HC4_3"/>
    <property type="match status" value="1"/>
</dbReference>
<feature type="domain" description="ZZ-type" evidence="7">
    <location>
        <begin position="62"/>
        <end position="113"/>
    </location>
</feature>
<evidence type="ECO:0000313" key="9">
    <source>
        <dbReference type="Proteomes" id="UP000677054"/>
    </source>
</evidence>
<dbReference type="Pfam" id="PF00569">
    <property type="entry name" value="ZZ"/>
    <property type="match status" value="6"/>
</dbReference>
<dbReference type="AlphaFoldDB" id="A0A7R9ABY5"/>
<dbReference type="PROSITE" id="PS01357">
    <property type="entry name" value="ZF_ZZ_1"/>
    <property type="match status" value="4"/>
</dbReference>
<dbReference type="SMART" id="SM00291">
    <property type="entry name" value="ZnF_ZZ"/>
    <property type="match status" value="8"/>
</dbReference>
<dbReference type="GO" id="GO:0070530">
    <property type="term" value="F:K63-linked polyubiquitin modification-dependent protein binding"/>
    <property type="evidence" value="ECO:0007669"/>
    <property type="project" value="TreeGrafter"/>
</dbReference>
<feature type="region of interest" description="Disordered" evidence="5">
    <location>
        <begin position="547"/>
        <end position="577"/>
    </location>
</feature>
<keyword evidence="3" id="KW-0862">Zinc</keyword>
<sequence>MPGECSSCGETIAGVCYKCIECVDYMICSTCEADGVLHTGHNLLRLAAAITPFSHSVSGNVHRGVQCDSCGGRLRGSRYKCLQCPDFDLCPECEATGTEHAQHVFMRLPSRVSASPFSHSRDGMTGKSSVRPFPTDAAHPGVSCDSCGQRLRGRRFKCLACPDFDLCSDCEQSGGQHLHHPMIRFARPGGLCLPAVAVLPDGLHEKIICNQCRGTVRGHRYKCLQCKDYDLCMGCEASSKHLHHRMLRLPPARTRVLNPIHAGSAPTAAAREFVCRTCRETPSDAPRFVCLQCTAPTYEHCAICERRMLHKDHAMLRSTGFAVGFGSGKSSLWHLGEKKNSNWSSGSIISLRFLTADARCDECGSAGVRYRCLACSDYSLCPTCEEGKPHSNHPMLRLPMRKLSNDVSFEPSATFEHGSIRCTACHNPITGFRYQCVDCLKNLCEKCEEADTIHPEHSLLRFPSFVRDWSVSWYCDVCKKKQYRGARYKCLACPDFDLCSSCAAGQNHTSHPMLRLPFSHVCKQLLRLARLRGSPDTLATIRLPPPPLQKANTYEGSNPKNTTAPTAFSSGASEKADEGDDGNLCKLCLEDELNCAFVDCGHMVACLPCAQKVRNCPICRKVITSRIRIYKA</sequence>
<dbReference type="GO" id="GO:0000423">
    <property type="term" value="P:mitophagy"/>
    <property type="evidence" value="ECO:0007669"/>
    <property type="project" value="TreeGrafter"/>
</dbReference>
<feature type="domain" description="RING-type" evidence="6">
    <location>
        <begin position="585"/>
        <end position="620"/>
    </location>
</feature>
<dbReference type="PANTHER" id="PTHR15090:SF0">
    <property type="entry name" value="SEQUESTOSOME-1"/>
    <property type="match status" value="1"/>
</dbReference>
<proteinExistence type="predicted"/>
<reference evidence="8" key="1">
    <citation type="submission" date="2020-11" db="EMBL/GenBank/DDBJ databases">
        <authorList>
            <person name="Tran Van P."/>
        </authorList>
    </citation>
    <scope>NUCLEOTIDE SEQUENCE</scope>
</reference>
<evidence type="ECO:0000256" key="5">
    <source>
        <dbReference type="SAM" id="MobiDB-lite"/>
    </source>
</evidence>
<feature type="domain" description="ZZ-type" evidence="7">
    <location>
        <begin position="470"/>
        <end position="521"/>
    </location>
</feature>
<feature type="domain" description="ZZ-type" evidence="7">
    <location>
        <begin position="204"/>
        <end position="254"/>
    </location>
</feature>
<dbReference type="GO" id="GO:0016235">
    <property type="term" value="C:aggresome"/>
    <property type="evidence" value="ECO:0007669"/>
    <property type="project" value="TreeGrafter"/>
</dbReference>
<protein>
    <recommendedName>
        <fullName evidence="10">Zinc finger protein</fullName>
    </recommendedName>
</protein>
<dbReference type="Gene3D" id="3.30.60.90">
    <property type="match status" value="7"/>
</dbReference>
<evidence type="ECO:0000256" key="3">
    <source>
        <dbReference type="ARBA" id="ARBA00022833"/>
    </source>
</evidence>
<dbReference type="EMBL" id="CAJPEV010003500">
    <property type="protein sequence ID" value="CAG0899894.1"/>
    <property type="molecule type" value="Genomic_DNA"/>
</dbReference>
<dbReference type="InterPro" id="IPR000433">
    <property type="entry name" value="Znf_ZZ"/>
</dbReference>
<dbReference type="InterPro" id="IPR013083">
    <property type="entry name" value="Znf_RING/FYVE/PHD"/>
</dbReference>
<evidence type="ECO:0000256" key="2">
    <source>
        <dbReference type="ARBA" id="ARBA00022771"/>
    </source>
</evidence>
<dbReference type="Proteomes" id="UP000677054">
    <property type="component" value="Unassembled WGS sequence"/>
</dbReference>
<dbReference type="PROSITE" id="PS50089">
    <property type="entry name" value="ZF_RING_2"/>
    <property type="match status" value="1"/>
</dbReference>
<dbReference type="InterPro" id="IPR043145">
    <property type="entry name" value="Znf_ZZ_sf"/>
</dbReference>
<dbReference type="GO" id="GO:0007032">
    <property type="term" value="P:endosome organization"/>
    <property type="evidence" value="ECO:0007669"/>
    <property type="project" value="TreeGrafter"/>
</dbReference>
<dbReference type="CDD" id="cd02340">
    <property type="entry name" value="ZZ_NBR1_like"/>
    <property type="match status" value="5"/>
</dbReference>
<evidence type="ECO:0000313" key="8">
    <source>
        <dbReference type="EMBL" id="CAD7251373.1"/>
    </source>
</evidence>
<dbReference type="Gene3D" id="3.30.40.10">
    <property type="entry name" value="Zinc/RING finger domain, C3HC4 (zinc finger)"/>
    <property type="match status" value="1"/>
</dbReference>
<gene>
    <name evidence="8" type="ORF">DSTB1V02_LOCUS11140</name>
</gene>
<dbReference type="PANTHER" id="PTHR15090">
    <property type="entry name" value="SEQUESTOSOME 1-RELATED"/>
    <property type="match status" value="1"/>
</dbReference>
<accession>A0A7R9ABY5</accession>
<dbReference type="EMBL" id="LR903017">
    <property type="protein sequence ID" value="CAD7251373.1"/>
    <property type="molecule type" value="Genomic_DNA"/>
</dbReference>
<evidence type="ECO:0008006" key="10">
    <source>
        <dbReference type="Google" id="ProtNLM"/>
    </source>
</evidence>
<dbReference type="SUPFAM" id="SSF57850">
    <property type="entry name" value="RING/U-box"/>
    <property type="match status" value="9"/>
</dbReference>
<dbReference type="GO" id="GO:0035973">
    <property type="term" value="P:aggrephagy"/>
    <property type="evidence" value="ECO:0007669"/>
    <property type="project" value="TreeGrafter"/>
</dbReference>
<feature type="compositionally biased region" description="Polar residues" evidence="5">
    <location>
        <begin position="550"/>
        <end position="572"/>
    </location>
</feature>
<dbReference type="OrthoDB" id="3045089at2759"/>
<dbReference type="GO" id="GO:0044753">
    <property type="term" value="C:amphisome"/>
    <property type="evidence" value="ECO:0007669"/>
    <property type="project" value="TreeGrafter"/>
</dbReference>
<evidence type="ECO:0000256" key="4">
    <source>
        <dbReference type="PROSITE-ProRule" id="PRU00228"/>
    </source>
</evidence>
<name>A0A7R9ABY5_9CRUS</name>
<dbReference type="GO" id="GO:0008270">
    <property type="term" value="F:zinc ion binding"/>
    <property type="evidence" value="ECO:0007669"/>
    <property type="project" value="UniProtKB-KW"/>
</dbReference>
<keyword evidence="2 4" id="KW-0863">Zinc-finger</keyword>
<evidence type="ECO:0000256" key="1">
    <source>
        <dbReference type="ARBA" id="ARBA00022723"/>
    </source>
</evidence>
<feature type="domain" description="ZZ-type" evidence="7">
    <location>
        <begin position="139"/>
        <end position="190"/>
    </location>
</feature>
<keyword evidence="9" id="KW-1185">Reference proteome</keyword>
<dbReference type="InterPro" id="IPR052260">
    <property type="entry name" value="Autophagy_Rcpt_SigReg"/>
</dbReference>
<evidence type="ECO:0000259" key="7">
    <source>
        <dbReference type="PROSITE" id="PS50135"/>
    </source>
</evidence>
<dbReference type="FunFam" id="1.10.1170.10:FF:000002">
    <property type="entry name" value="Baculoviral IAP repeat containing 7"/>
    <property type="match status" value="1"/>
</dbReference>